<sequence>MLIALVVTAFAGAATLLGGFLGVQGRIVDRRGALAGALAFAAGAMILVSVLEILPKGAAVLAEDRSRGAAWLLTLAMAAAGGLVVIGLRFVVDRFVGVPTNSVSDGGAGPGSILLRAGLWRSGLLVALAVGLHNLPEGLVTFSATMTDPSLGVVLAVAIAIHNIPEGMAVAVPVYAATGSRRRALLMCGLSGVAEPIGGLLGFLALRAAVPDQGLALVFPVVGGMMVLISLRQLLPMALALGRRHHVALGMVSGASVMALSLGLLRLA</sequence>
<feature type="transmembrane region" description="Helical" evidence="5">
    <location>
        <begin position="6"/>
        <end position="23"/>
    </location>
</feature>
<dbReference type="GO" id="GO:0016020">
    <property type="term" value="C:membrane"/>
    <property type="evidence" value="ECO:0007669"/>
    <property type="project" value="UniProtKB-SubCell"/>
</dbReference>
<organism evidence="6 7">
    <name type="scientific">Auraticoccus monumenti</name>
    <dbReference type="NCBI Taxonomy" id="675864"/>
    <lineage>
        <taxon>Bacteria</taxon>
        <taxon>Bacillati</taxon>
        <taxon>Actinomycetota</taxon>
        <taxon>Actinomycetes</taxon>
        <taxon>Propionibacteriales</taxon>
        <taxon>Propionibacteriaceae</taxon>
        <taxon>Auraticoccus</taxon>
    </lineage>
</organism>
<feature type="transmembrane region" description="Helical" evidence="5">
    <location>
        <begin position="215"/>
        <end position="235"/>
    </location>
</feature>
<dbReference type="Pfam" id="PF02535">
    <property type="entry name" value="Zip"/>
    <property type="match status" value="1"/>
</dbReference>
<accession>A0A1G6TND1</accession>
<dbReference type="STRING" id="675864.SAMN04489747_0652"/>
<dbReference type="GO" id="GO:0005385">
    <property type="term" value="F:zinc ion transmembrane transporter activity"/>
    <property type="evidence" value="ECO:0007669"/>
    <property type="project" value="TreeGrafter"/>
</dbReference>
<keyword evidence="3 5" id="KW-1133">Transmembrane helix</keyword>
<evidence type="ECO:0000256" key="4">
    <source>
        <dbReference type="ARBA" id="ARBA00023136"/>
    </source>
</evidence>
<evidence type="ECO:0000256" key="1">
    <source>
        <dbReference type="ARBA" id="ARBA00004141"/>
    </source>
</evidence>
<protein>
    <submittedName>
        <fullName evidence="6">Zinc transporter, ZIP family</fullName>
    </submittedName>
</protein>
<comment type="subcellular location">
    <subcellularLocation>
        <location evidence="1">Membrane</location>
        <topology evidence="1">Multi-pass membrane protein</topology>
    </subcellularLocation>
</comment>
<evidence type="ECO:0000256" key="3">
    <source>
        <dbReference type="ARBA" id="ARBA00022989"/>
    </source>
</evidence>
<keyword evidence="4 5" id="KW-0472">Membrane</keyword>
<dbReference type="PANTHER" id="PTHR11040">
    <property type="entry name" value="ZINC/IRON TRANSPORTER"/>
    <property type="match status" value="1"/>
</dbReference>
<name>A0A1G6TND1_9ACTN</name>
<dbReference type="InterPro" id="IPR003689">
    <property type="entry name" value="ZIP"/>
</dbReference>
<feature type="transmembrane region" description="Helical" evidence="5">
    <location>
        <begin position="153"/>
        <end position="177"/>
    </location>
</feature>
<dbReference type="RefSeq" id="WP_090590587.1">
    <property type="nucleotide sequence ID" value="NZ_LT629688.1"/>
</dbReference>
<keyword evidence="7" id="KW-1185">Reference proteome</keyword>
<dbReference type="AlphaFoldDB" id="A0A1G6TND1"/>
<evidence type="ECO:0000313" key="7">
    <source>
        <dbReference type="Proteomes" id="UP000198546"/>
    </source>
</evidence>
<keyword evidence="2 5" id="KW-0812">Transmembrane</keyword>
<gene>
    <name evidence="6" type="ORF">SAMN04489747_0652</name>
</gene>
<evidence type="ECO:0000256" key="5">
    <source>
        <dbReference type="SAM" id="Phobius"/>
    </source>
</evidence>
<feature type="transmembrane region" description="Helical" evidence="5">
    <location>
        <begin position="247"/>
        <end position="265"/>
    </location>
</feature>
<feature type="transmembrane region" description="Helical" evidence="5">
    <location>
        <begin position="71"/>
        <end position="92"/>
    </location>
</feature>
<proteinExistence type="predicted"/>
<dbReference type="EMBL" id="LT629688">
    <property type="protein sequence ID" value="SDD29996.1"/>
    <property type="molecule type" value="Genomic_DNA"/>
</dbReference>
<dbReference type="PANTHER" id="PTHR11040:SF205">
    <property type="entry name" value="ZINC TRANSPORTER ZUPT"/>
    <property type="match status" value="1"/>
</dbReference>
<reference evidence="6 7" key="1">
    <citation type="submission" date="2016-10" db="EMBL/GenBank/DDBJ databases">
        <authorList>
            <person name="de Groot N.N."/>
        </authorList>
    </citation>
    <scope>NUCLEOTIDE SEQUENCE [LARGE SCALE GENOMIC DNA]</scope>
    <source>
        <strain evidence="6 7">MON 2.2</strain>
    </source>
</reference>
<dbReference type="Proteomes" id="UP000198546">
    <property type="component" value="Chromosome i"/>
</dbReference>
<evidence type="ECO:0000313" key="6">
    <source>
        <dbReference type="EMBL" id="SDD29996.1"/>
    </source>
</evidence>
<feature type="transmembrane region" description="Helical" evidence="5">
    <location>
        <begin position="184"/>
        <end position="209"/>
    </location>
</feature>
<dbReference type="OrthoDB" id="9787346at2"/>
<feature type="transmembrane region" description="Helical" evidence="5">
    <location>
        <begin position="32"/>
        <end position="51"/>
    </location>
</feature>
<evidence type="ECO:0000256" key="2">
    <source>
        <dbReference type="ARBA" id="ARBA00022692"/>
    </source>
</evidence>